<keyword evidence="2" id="KW-1185">Reference proteome</keyword>
<sequence length="97" mass="11753">MKDLDSFWITEDELMRRSYEPRYRGKPLAWVFYEIYRELEKPEQIPLSVFSNFYNRMSEKHGTFELLFSDNSFFIFGTGKYDIFHPPSGFFEHISSD</sequence>
<gene>
    <name evidence="1" type="ORF">H9Q10_06805</name>
</gene>
<name>A0ABS0NAQ0_9NEIS</name>
<evidence type="ECO:0000313" key="2">
    <source>
        <dbReference type="Proteomes" id="UP000768471"/>
    </source>
</evidence>
<evidence type="ECO:0000313" key="1">
    <source>
        <dbReference type="EMBL" id="MBH5329377.1"/>
    </source>
</evidence>
<dbReference type="RefSeq" id="WP_197903220.1">
    <property type="nucleotide sequence ID" value="NZ_JACSGR010000005.1"/>
</dbReference>
<reference evidence="1 2" key="1">
    <citation type="submission" date="2020-09" db="EMBL/GenBank/DDBJ databases">
        <title>Eikenella S3660 sp. nov., isolated from a throat swab.</title>
        <authorList>
            <person name="Buhl M."/>
        </authorList>
    </citation>
    <scope>NUCLEOTIDE SEQUENCE [LARGE SCALE GENOMIC DNA]</scope>
    <source>
        <strain evidence="1 2">S3360</strain>
    </source>
</reference>
<dbReference type="EMBL" id="JACSGR010000005">
    <property type="protein sequence ID" value="MBH5329377.1"/>
    <property type="molecule type" value="Genomic_DNA"/>
</dbReference>
<organism evidence="1 2">
    <name type="scientific">Eikenella glucosivorans</name>
    <dbReference type="NCBI Taxonomy" id="2766967"/>
    <lineage>
        <taxon>Bacteria</taxon>
        <taxon>Pseudomonadati</taxon>
        <taxon>Pseudomonadota</taxon>
        <taxon>Betaproteobacteria</taxon>
        <taxon>Neisseriales</taxon>
        <taxon>Neisseriaceae</taxon>
        <taxon>Eikenella</taxon>
    </lineage>
</organism>
<proteinExistence type="predicted"/>
<protein>
    <submittedName>
        <fullName evidence="1">Uncharacterized protein</fullName>
    </submittedName>
</protein>
<dbReference type="Proteomes" id="UP000768471">
    <property type="component" value="Unassembled WGS sequence"/>
</dbReference>
<accession>A0ABS0NAQ0</accession>
<comment type="caution">
    <text evidence="1">The sequence shown here is derived from an EMBL/GenBank/DDBJ whole genome shotgun (WGS) entry which is preliminary data.</text>
</comment>